<keyword evidence="3" id="KW-0238">DNA-binding</keyword>
<dbReference type="InterPro" id="IPR036388">
    <property type="entry name" value="WH-like_DNA-bd_sf"/>
</dbReference>
<evidence type="ECO:0000256" key="2">
    <source>
        <dbReference type="ARBA" id="ARBA00023015"/>
    </source>
</evidence>
<accession>C8P8B2</accession>
<dbReference type="Proteomes" id="UP000003675">
    <property type="component" value="Unassembled WGS sequence"/>
</dbReference>
<evidence type="ECO:0000256" key="3">
    <source>
        <dbReference type="ARBA" id="ARBA00023125"/>
    </source>
</evidence>
<organism evidence="6 7">
    <name type="scientific">Limosilactobacillus antri DSM 16041</name>
    <dbReference type="NCBI Taxonomy" id="525309"/>
    <lineage>
        <taxon>Bacteria</taxon>
        <taxon>Bacillati</taxon>
        <taxon>Bacillota</taxon>
        <taxon>Bacilli</taxon>
        <taxon>Lactobacillales</taxon>
        <taxon>Lactobacillaceae</taxon>
        <taxon>Limosilactobacillus</taxon>
    </lineage>
</organism>
<comment type="similarity">
    <text evidence="1">Belongs to the LysR transcriptional regulatory family.</text>
</comment>
<feature type="domain" description="HTH lysR-type" evidence="5">
    <location>
        <begin position="9"/>
        <end position="66"/>
    </location>
</feature>
<dbReference type="SUPFAM" id="SSF46785">
    <property type="entry name" value="Winged helix' DNA-binding domain"/>
    <property type="match status" value="1"/>
</dbReference>
<dbReference type="InterPro" id="IPR000847">
    <property type="entry name" value="LysR_HTH_N"/>
</dbReference>
<evidence type="ECO:0000259" key="5">
    <source>
        <dbReference type="PROSITE" id="PS50931"/>
    </source>
</evidence>
<dbReference type="InterPro" id="IPR036390">
    <property type="entry name" value="WH_DNA-bd_sf"/>
</dbReference>
<gene>
    <name evidence="6" type="ORF">HMPREF0494_1556</name>
</gene>
<reference evidence="6 7" key="1">
    <citation type="submission" date="2009-09" db="EMBL/GenBank/DDBJ databases">
        <authorList>
            <person name="Qin X."/>
            <person name="Bachman B."/>
            <person name="Battles P."/>
            <person name="Bell A."/>
            <person name="Bess C."/>
            <person name="Bickham C."/>
            <person name="Chaboub L."/>
            <person name="Chen D."/>
            <person name="Coyle M."/>
            <person name="Deiros D.R."/>
            <person name="Dinh H."/>
            <person name="Forbes L."/>
            <person name="Fowler G."/>
            <person name="Francisco L."/>
            <person name="Fu Q."/>
            <person name="Gubbala S."/>
            <person name="Hale W."/>
            <person name="Han Y."/>
            <person name="Hemphill L."/>
            <person name="Highlander S.K."/>
            <person name="Hirani K."/>
            <person name="Hogues M."/>
            <person name="Jackson L."/>
            <person name="Jakkamsetti A."/>
            <person name="Javaid M."/>
            <person name="Jiang H."/>
            <person name="Korchina V."/>
            <person name="Kovar C."/>
            <person name="Lara F."/>
            <person name="Lee S."/>
            <person name="Mata R."/>
            <person name="Mathew T."/>
            <person name="Moen C."/>
            <person name="Morales K."/>
            <person name="Munidasa M."/>
            <person name="Nazareth L."/>
            <person name="Ngo R."/>
            <person name="Nguyen L."/>
            <person name="Okwuonu G."/>
            <person name="Ongeri F."/>
            <person name="Patil S."/>
            <person name="Petrosino J."/>
            <person name="Pham C."/>
            <person name="Pham P."/>
            <person name="Pu L.-L."/>
            <person name="Puazo M."/>
            <person name="Raj R."/>
            <person name="Reid J."/>
            <person name="Rouhana J."/>
            <person name="Saada N."/>
            <person name="Shang Y."/>
            <person name="Simmons D."/>
            <person name="Thornton R."/>
            <person name="Warren J."/>
            <person name="Weissenberger G."/>
            <person name="Zhang J."/>
            <person name="Zhang L."/>
            <person name="Zhou C."/>
            <person name="Zhu D."/>
            <person name="Muzny D."/>
            <person name="Worley K."/>
            <person name="Gibbs R."/>
        </authorList>
    </citation>
    <scope>NUCLEOTIDE SEQUENCE [LARGE SCALE GENOMIC DNA]</scope>
    <source>
        <strain evidence="6 7">DSM 16041</strain>
    </source>
</reference>
<name>C8P8B2_9LACO</name>
<dbReference type="PRINTS" id="PR00039">
    <property type="entry name" value="HTHLYSR"/>
</dbReference>
<dbReference type="STRING" id="525309.HMPREF0494_1556"/>
<dbReference type="eggNOG" id="COG0583">
    <property type="taxonomic scope" value="Bacteria"/>
</dbReference>
<sequence>MLDGGMIMIDNYLLEELVTFAKYKTLAKTSAELNVTQPTVTRGMQKLEDELGVQLFDRQPNRITLTKTGELAAEKARSLLQANQQFITEIKNYAQNQQVLKIASVAPGPQIVLEQNLQKFNANITVEQALLEQNNVEQCLLNHHYSAIITNREIQTELIESRYIGKENLYVNLDQFMYLANQQQITFKKLTGLSFVVLNEIGPWKQVIQDHIPNAKFLYQAEYDSMQELTKYTNFPFFTTNFTIPDEVYNTDDCITIPITNDAATMTFYAAYLKSQRSMIAPLARKLVSVWPRNNNSQ</sequence>
<dbReference type="AlphaFoldDB" id="C8P8B2"/>
<dbReference type="PANTHER" id="PTHR30126">
    <property type="entry name" value="HTH-TYPE TRANSCRIPTIONAL REGULATOR"/>
    <property type="match status" value="1"/>
</dbReference>
<dbReference type="GO" id="GO:0003700">
    <property type="term" value="F:DNA-binding transcription factor activity"/>
    <property type="evidence" value="ECO:0007669"/>
    <property type="project" value="InterPro"/>
</dbReference>
<dbReference type="PANTHER" id="PTHR30126:SF40">
    <property type="entry name" value="HTH-TYPE TRANSCRIPTIONAL REGULATOR GLTR"/>
    <property type="match status" value="1"/>
</dbReference>
<keyword evidence="4" id="KW-0804">Transcription</keyword>
<dbReference type="HOGENOM" id="CLU_039613_28_0_9"/>
<evidence type="ECO:0000313" key="6">
    <source>
        <dbReference type="EMBL" id="EEW53273.1"/>
    </source>
</evidence>
<protein>
    <submittedName>
        <fullName evidence="6">Transcriptional regulator, LysR family</fullName>
    </submittedName>
</protein>
<dbReference type="PROSITE" id="PS50931">
    <property type="entry name" value="HTH_LYSR"/>
    <property type="match status" value="1"/>
</dbReference>
<dbReference type="GO" id="GO:0000976">
    <property type="term" value="F:transcription cis-regulatory region binding"/>
    <property type="evidence" value="ECO:0007669"/>
    <property type="project" value="TreeGrafter"/>
</dbReference>
<proteinExistence type="inferred from homology"/>
<dbReference type="EMBL" id="ACLL01000044">
    <property type="protein sequence ID" value="EEW53273.1"/>
    <property type="molecule type" value="Genomic_DNA"/>
</dbReference>
<evidence type="ECO:0000256" key="4">
    <source>
        <dbReference type="ARBA" id="ARBA00023163"/>
    </source>
</evidence>
<dbReference type="Gene3D" id="1.10.10.10">
    <property type="entry name" value="Winged helix-like DNA-binding domain superfamily/Winged helix DNA-binding domain"/>
    <property type="match status" value="1"/>
</dbReference>
<comment type="caution">
    <text evidence="6">The sequence shown here is derived from an EMBL/GenBank/DDBJ whole genome shotgun (WGS) entry which is preliminary data.</text>
</comment>
<evidence type="ECO:0000256" key="1">
    <source>
        <dbReference type="ARBA" id="ARBA00009437"/>
    </source>
</evidence>
<keyword evidence="2" id="KW-0805">Transcription regulation</keyword>
<evidence type="ECO:0000313" key="7">
    <source>
        <dbReference type="Proteomes" id="UP000003675"/>
    </source>
</evidence>
<dbReference type="Pfam" id="PF00126">
    <property type="entry name" value="HTH_1"/>
    <property type="match status" value="1"/>
</dbReference>